<dbReference type="SUPFAM" id="SSF50978">
    <property type="entry name" value="WD40 repeat-like"/>
    <property type="match status" value="1"/>
</dbReference>
<gene>
    <name evidence="5" type="primary">LOC113796844</name>
</gene>
<dbReference type="OMA" id="WNADGRH"/>
<comment type="similarity">
    <text evidence="3">Belongs to the THOC3 family.</text>
</comment>
<dbReference type="PANTHER" id="PTHR22839:SF0">
    <property type="entry name" value="THO COMPLEX SUBUNIT 3"/>
    <property type="match status" value="1"/>
</dbReference>
<name>A0A6P6YBX3_DERPT</name>
<dbReference type="PROSITE" id="PS50294">
    <property type="entry name" value="WD_REPEATS_REGION"/>
    <property type="match status" value="3"/>
</dbReference>
<dbReference type="Proteomes" id="UP000515146">
    <property type="component" value="Unplaced"/>
</dbReference>
<dbReference type="PROSITE" id="PS50082">
    <property type="entry name" value="WD_REPEATS_2"/>
    <property type="match status" value="3"/>
</dbReference>
<keyword evidence="4" id="KW-1185">Reference proteome</keyword>
<dbReference type="CDD" id="cd00200">
    <property type="entry name" value="WD40"/>
    <property type="match status" value="1"/>
</dbReference>
<organism evidence="4 5">
    <name type="scientific">Dermatophagoides pteronyssinus</name>
    <name type="common">European house dust mite</name>
    <dbReference type="NCBI Taxonomy" id="6956"/>
    <lineage>
        <taxon>Eukaryota</taxon>
        <taxon>Metazoa</taxon>
        <taxon>Ecdysozoa</taxon>
        <taxon>Arthropoda</taxon>
        <taxon>Chelicerata</taxon>
        <taxon>Arachnida</taxon>
        <taxon>Acari</taxon>
        <taxon>Acariformes</taxon>
        <taxon>Sarcoptiformes</taxon>
        <taxon>Astigmata</taxon>
        <taxon>Psoroptidia</taxon>
        <taxon>Analgoidea</taxon>
        <taxon>Pyroglyphidae</taxon>
        <taxon>Dermatophagoidinae</taxon>
        <taxon>Dermatophagoides</taxon>
    </lineage>
</organism>
<dbReference type="AlphaFoldDB" id="A0A6P6YBX3"/>
<dbReference type="InParanoid" id="A0A6P6YBX3"/>
<protein>
    <submittedName>
        <fullName evidence="5">THO complex subunit 3-like</fullName>
    </submittedName>
</protein>
<evidence type="ECO:0000313" key="4">
    <source>
        <dbReference type="Proteomes" id="UP000515146"/>
    </source>
</evidence>
<evidence type="ECO:0000256" key="3">
    <source>
        <dbReference type="ARBA" id="ARBA00046343"/>
    </source>
</evidence>
<dbReference type="InterPro" id="IPR001680">
    <property type="entry name" value="WD40_rpt"/>
</dbReference>
<dbReference type="InterPro" id="IPR040132">
    <property type="entry name" value="Tex1/THOC3"/>
</dbReference>
<evidence type="ECO:0000256" key="2">
    <source>
        <dbReference type="ARBA" id="ARBA00022737"/>
    </source>
</evidence>
<sequence length="325" mass="36529">MVSSSSSIVTNFDSLKKYFDIHNRTKDVQAHVSKVHSVDWNADGRHLASGSFDRTVTLFSFSNDKLTKDHTLKGHTDSVDQLCWHPINNEILATASLDKTVRLWDARMAKCIATIDTPGENLNISWSPNGHTIAVGNKEDIVTFIDVRSFKIRTQKEFKFEVNEITWNRENDLFFLTSGQGFVYILSYPNLEQLYVLTAHLATCLCIEFDPTGKYFAVGSADALVSLWDSKNLACLRTVSRLEWPCRAISFSHDGQLLASASEDMFIDICSVNTGERIAAIPTESPTFTIAFHPHRYLLAYACDDKDGHQRDAGTVKLFGFKQSD</sequence>
<dbReference type="GO" id="GO:0000445">
    <property type="term" value="C:THO complex part of transcription export complex"/>
    <property type="evidence" value="ECO:0007669"/>
    <property type="project" value="TreeGrafter"/>
</dbReference>
<dbReference type="InterPro" id="IPR015943">
    <property type="entry name" value="WD40/YVTN_repeat-like_dom_sf"/>
</dbReference>
<dbReference type="FunFam" id="2.130.10.10:FF:001007">
    <property type="entry name" value="THO complex subunit 3"/>
    <property type="match status" value="1"/>
</dbReference>
<dbReference type="FunCoup" id="A0A6P6YBX3">
    <property type="interactions" value="1669"/>
</dbReference>
<dbReference type="GO" id="GO:0006406">
    <property type="term" value="P:mRNA export from nucleus"/>
    <property type="evidence" value="ECO:0007669"/>
    <property type="project" value="InterPro"/>
</dbReference>
<evidence type="ECO:0000313" key="5">
    <source>
        <dbReference type="RefSeq" id="XP_027202933.1"/>
    </source>
</evidence>
<keyword evidence="1" id="KW-0853">WD repeat</keyword>
<dbReference type="Gene3D" id="2.130.10.10">
    <property type="entry name" value="YVTN repeat-like/Quinoprotein amine dehydrogenase"/>
    <property type="match status" value="2"/>
</dbReference>
<dbReference type="Pfam" id="PF25174">
    <property type="entry name" value="Beta-prop_THOC3"/>
    <property type="match status" value="1"/>
</dbReference>
<dbReference type="RefSeq" id="XP_027202933.1">
    <property type="nucleotide sequence ID" value="XM_027347132.1"/>
</dbReference>
<dbReference type="OrthoDB" id="340259at2759"/>
<accession>A0A6P6YBX3</accession>
<keyword evidence="2" id="KW-0677">Repeat</keyword>
<dbReference type="GeneID" id="113796844"/>
<dbReference type="CTD" id="40983"/>
<dbReference type="KEGG" id="dpte:113796844"/>
<dbReference type="InterPro" id="IPR020472">
    <property type="entry name" value="WD40_PAC1"/>
</dbReference>
<dbReference type="PRINTS" id="PR00320">
    <property type="entry name" value="GPROTEINBRPT"/>
</dbReference>
<evidence type="ECO:0000256" key="1">
    <source>
        <dbReference type="ARBA" id="ARBA00022574"/>
    </source>
</evidence>
<dbReference type="InterPro" id="IPR036322">
    <property type="entry name" value="WD40_repeat_dom_sf"/>
</dbReference>
<dbReference type="PANTHER" id="PTHR22839">
    <property type="entry name" value="THO COMPLEX SUBUNIT 3 THO3"/>
    <property type="match status" value="1"/>
</dbReference>
<reference evidence="5" key="1">
    <citation type="submission" date="2025-08" db="UniProtKB">
        <authorList>
            <consortium name="RefSeq"/>
        </authorList>
    </citation>
    <scope>IDENTIFICATION</scope>
    <source>
        <strain evidence="5">Airmid</strain>
    </source>
</reference>
<dbReference type="SMART" id="SM00320">
    <property type="entry name" value="WD40"/>
    <property type="match status" value="7"/>
</dbReference>
<proteinExistence type="inferred from homology"/>